<dbReference type="Proteomes" id="UP000637383">
    <property type="component" value="Unassembled WGS sequence"/>
</dbReference>
<gene>
    <name evidence="2" type="ORF">H6H03_02545</name>
</gene>
<organism evidence="2 3">
    <name type="scientific">Nostoc paludosum FACHB-159</name>
    <dbReference type="NCBI Taxonomy" id="2692908"/>
    <lineage>
        <taxon>Bacteria</taxon>
        <taxon>Bacillati</taxon>
        <taxon>Cyanobacteriota</taxon>
        <taxon>Cyanophyceae</taxon>
        <taxon>Nostocales</taxon>
        <taxon>Nostocaceae</taxon>
        <taxon>Nostoc</taxon>
    </lineage>
</organism>
<evidence type="ECO:0000313" key="3">
    <source>
        <dbReference type="Proteomes" id="UP000637383"/>
    </source>
</evidence>
<reference evidence="2 3" key="1">
    <citation type="journal article" date="2020" name="ISME J.">
        <title>Comparative genomics reveals insights into cyanobacterial evolution and habitat adaptation.</title>
        <authorList>
            <person name="Chen M.Y."/>
            <person name="Teng W.K."/>
            <person name="Zhao L."/>
            <person name="Hu C.X."/>
            <person name="Zhou Y.K."/>
            <person name="Han B.P."/>
            <person name="Song L.R."/>
            <person name="Shu W.S."/>
        </authorList>
    </citation>
    <scope>NUCLEOTIDE SEQUENCE [LARGE SCALE GENOMIC DNA]</scope>
    <source>
        <strain evidence="2 3">FACHB-159</strain>
    </source>
</reference>
<sequence>MAYPNKSKKLGSSHEITKKGTGQKAFMKGASIKTLLLGLKPSLKKDTGTRGIAQDTKRKVGASAFGNAKRELNFATERPCFNPTFKNVGSLGAF</sequence>
<comment type="caution">
    <text evidence="2">The sequence shown here is derived from an EMBL/GenBank/DDBJ whole genome shotgun (WGS) entry which is preliminary data.</text>
</comment>
<feature type="compositionally biased region" description="Basic residues" evidence="1">
    <location>
        <begin position="1"/>
        <end position="11"/>
    </location>
</feature>
<evidence type="ECO:0000313" key="2">
    <source>
        <dbReference type="EMBL" id="MBD2732794.1"/>
    </source>
</evidence>
<keyword evidence="3" id="KW-1185">Reference proteome</keyword>
<evidence type="ECO:0000256" key="1">
    <source>
        <dbReference type="SAM" id="MobiDB-lite"/>
    </source>
</evidence>
<proteinExistence type="predicted"/>
<dbReference type="EMBL" id="JACJTU010000002">
    <property type="protein sequence ID" value="MBD2732794.1"/>
    <property type="molecule type" value="Genomic_DNA"/>
</dbReference>
<dbReference type="RefSeq" id="WP_190953573.1">
    <property type="nucleotide sequence ID" value="NZ_JACJTU010000002.1"/>
</dbReference>
<protein>
    <submittedName>
        <fullName evidence="2">Uncharacterized protein</fullName>
    </submittedName>
</protein>
<feature type="region of interest" description="Disordered" evidence="1">
    <location>
        <begin position="1"/>
        <end position="22"/>
    </location>
</feature>
<name>A0ABR8K225_9NOSO</name>
<accession>A0ABR8K225</accession>